<dbReference type="InterPro" id="IPR030910">
    <property type="entry name" value="SLAP_dom"/>
</dbReference>
<dbReference type="RefSeq" id="WP_251872437.1">
    <property type="nucleotide sequence ID" value="NZ_CP098755.1"/>
</dbReference>
<proteinExistence type="predicted"/>
<accession>A0ABY4WJ09</accession>
<name>A0ABY4WJ09_9BACL</name>
<organism evidence="1 2">
    <name type="scientific">Brevibacillus ruminantium</name>
    <dbReference type="NCBI Taxonomy" id="2950604"/>
    <lineage>
        <taxon>Bacteria</taxon>
        <taxon>Bacillati</taxon>
        <taxon>Bacillota</taxon>
        <taxon>Bacilli</taxon>
        <taxon>Bacillales</taxon>
        <taxon>Paenibacillaceae</taxon>
        <taxon>Brevibacillus</taxon>
    </lineage>
</organism>
<dbReference type="EMBL" id="CP098755">
    <property type="protein sequence ID" value="USG65344.1"/>
    <property type="molecule type" value="Genomic_DNA"/>
</dbReference>
<evidence type="ECO:0000313" key="1">
    <source>
        <dbReference type="EMBL" id="USG65344.1"/>
    </source>
</evidence>
<dbReference type="Proteomes" id="UP001056500">
    <property type="component" value="Chromosome"/>
</dbReference>
<keyword evidence="2" id="KW-1185">Reference proteome</keyword>
<dbReference type="NCBIfam" id="TIGR04398">
    <property type="entry name" value="SLAP_DUP"/>
    <property type="match status" value="2"/>
</dbReference>
<gene>
    <name evidence="1" type="ORF">NDK47_25090</name>
</gene>
<protein>
    <submittedName>
        <fullName evidence="1">SLAP domain-containing protein</fullName>
    </submittedName>
</protein>
<evidence type="ECO:0000313" key="2">
    <source>
        <dbReference type="Proteomes" id="UP001056500"/>
    </source>
</evidence>
<reference evidence="1" key="1">
    <citation type="submission" date="2022-06" db="EMBL/GenBank/DDBJ databases">
        <title>Genome sequencing of Brevibacillus sp. BB3-R1.</title>
        <authorList>
            <person name="Heo J."/>
            <person name="Lee D."/>
            <person name="Won M."/>
            <person name="Han B.-H."/>
            <person name="Hong S.-B."/>
            <person name="Kwon S.-W."/>
        </authorList>
    </citation>
    <scope>NUCLEOTIDE SEQUENCE</scope>
    <source>
        <strain evidence="1">BB3-R1</strain>
    </source>
</reference>
<sequence>MFSFFKNLVKQDQKVSEEELKKELREESLVDLNELDELEITKEEPVSQEAAPEATEPGIKVNTELSLHPEWEAQLDNEKKYTLRFLQAELPKMTLGMVGVTGFSLMPQPQGGVTVAMFFRNGSPTPVSFRKIRLTVYLDDTPFARMRLDLSDLGTIPPFSSRPWEVHFPAESFLHDNFDFQNWKVMLHGVKSPYVWPNELELDPEMEARMTARQKDRLEAIAYTLPPLKAGSVEITGFDIGKTKDGRLVIGLLFRNGRFSDFNPKVLKIAVYEKEGGDLVASGMIDAKKIRVRSKTSRPWMVVFPAEIIKKKDANLRDWYMEITT</sequence>